<dbReference type="RefSeq" id="WP_154565486.1">
    <property type="nucleotide sequence ID" value="NZ_VOSW01000074.1"/>
</dbReference>
<dbReference type="OrthoDB" id="9097177at2"/>
<proteinExistence type="predicted"/>
<dbReference type="EMBL" id="VOSW01000074">
    <property type="protein sequence ID" value="KAE8755961.1"/>
    <property type="molecule type" value="Genomic_DNA"/>
</dbReference>
<evidence type="ECO:0008006" key="3">
    <source>
        <dbReference type="Google" id="ProtNLM"/>
    </source>
</evidence>
<comment type="caution">
    <text evidence="1">The sequence shown here is derived from an EMBL/GenBank/DDBJ whole genome shotgun (WGS) entry which is preliminary data.</text>
</comment>
<dbReference type="Proteomes" id="UP000463700">
    <property type="component" value="Unassembled WGS sequence"/>
</dbReference>
<evidence type="ECO:0000313" key="1">
    <source>
        <dbReference type="EMBL" id="KAE8755961.1"/>
    </source>
</evidence>
<accession>A0A6N6W6W1</accession>
<sequence>MMKKLQQSNKIRKGAPAGVHCVPPRLNKKLLLPVDRTFATKLCLTHHLSLMACRGDAGNDFLMSQLVRSLYMTYFLWRDGFGKAMPKLFEDAEGALESNRSKGRNSGVWRMDSECFEIIGKVLLVHDDQLAAAPLHRILQAEANVYGFLRSSDGCDLIRLNHRNVKSAGLSA</sequence>
<name>A0A6N6W6W1_9BURK</name>
<evidence type="ECO:0000313" key="2">
    <source>
        <dbReference type="Proteomes" id="UP000463700"/>
    </source>
</evidence>
<reference evidence="1 2" key="1">
    <citation type="journal article" date="2020" name="Int. J. Syst. Evol. Microbiol.">
        <title>Paraburkholderia madseniana sp. nov., a phenolic acid-degrading bacterium isolated from acidic forest soil.</title>
        <authorList>
            <person name="Wilhelm R.C."/>
            <person name="Murphy S.J.L."/>
            <person name="Feriancek N.M."/>
            <person name="Karasz D.C."/>
            <person name="DeRito C.M."/>
            <person name="Newman J.D."/>
            <person name="Buckley D.H."/>
        </authorList>
    </citation>
    <scope>NUCLEOTIDE SEQUENCE [LARGE SCALE GENOMIC DNA]</scope>
    <source>
        <strain evidence="1 2">RP11</strain>
    </source>
</reference>
<gene>
    <name evidence="1" type="ORF">FSO04_31360</name>
</gene>
<dbReference type="AlphaFoldDB" id="A0A6N6W6W1"/>
<protein>
    <recommendedName>
        <fullName evidence="3">Fis family transcriptional regulator</fullName>
    </recommendedName>
</protein>
<organism evidence="1 2">
    <name type="scientific">Paraburkholderia madseniana</name>
    <dbReference type="NCBI Taxonomy" id="2599607"/>
    <lineage>
        <taxon>Bacteria</taxon>
        <taxon>Pseudomonadati</taxon>
        <taxon>Pseudomonadota</taxon>
        <taxon>Betaproteobacteria</taxon>
        <taxon>Burkholderiales</taxon>
        <taxon>Burkholderiaceae</taxon>
        <taxon>Paraburkholderia</taxon>
    </lineage>
</organism>